<dbReference type="AlphaFoldDB" id="A0A7Z0LKY8"/>
<gene>
    <name evidence="1" type="ORF">HZS81_09090</name>
</gene>
<organism evidence="1 2">
    <name type="scientific">Vreelandella salicampi</name>
    <dbReference type="NCBI Taxonomy" id="1449798"/>
    <lineage>
        <taxon>Bacteria</taxon>
        <taxon>Pseudomonadati</taxon>
        <taxon>Pseudomonadota</taxon>
        <taxon>Gammaproteobacteria</taxon>
        <taxon>Oceanospirillales</taxon>
        <taxon>Halomonadaceae</taxon>
        <taxon>Vreelandella</taxon>
    </lineage>
</organism>
<dbReference type="EMBL" id="JACCDF010000007">
    <property type="protein sequence ID" value="NYS60914.1"/>
    <property type="molecule type" value="Genomic_DNA"/>
</dbReference>
<name>A0A7Z0LKY8_9GAMM</name>
<dbReference type="InterPro" id="IPR049744">
    <property type="entry name" value="CC/Se_fam"/>
</dbReference>
<dbReference type="Proteomes" id="UP000586119">
    <property type="component" value="Unassembled WGS sequence"/>
</dbReference>
<dbReference type="NCBIfam" id="NF041239">
    <property type="entry name" value="Moor_selen_rel"/>
    <property type="match status" value="1"/>
</dbReference>
<keyword evidence="2" id="KW-1185">Reference proteome</keyword>
<evidence type="ECO:0000313" key="2">
    <source>
        <dbReference type="Proteomes" id="UP000586119"/>
    </source>
</evidence>
<comment type="caution">
    <text evidence="1">The sequence shown here is derived from an EMBL/GenBank/DDBJ whole genome shotgun (WGS) entry which is preliminary data.</text>
</comment>
<proteinExistence type="predicted"/>
<sequence>MTTDTIDISPDAAAFIHEKGGVLTVRLSPRHGCCGGIANLAVAEARPPGTPSHFTRCEHDGITLYIAPELEGEGLRVDVEGFWKLRRLYVDGAAIKSPRRGSA</sequence>
<dbReference type="RefSeq" id="WP_179930249.1">
    <property type="nucleotide sequence ID" value="NZ_JACCDF010000007.1"/>
</dbReference>
<evidence type="ECO:0000313" key="1">
    <source>
        <dbReference type="EMBL" id="NYS60914.1"/>
    </source>
</evidence>
<accession>A0A7Z0LKY8</accession>
<evidence type="ECO:0008006" key="3">
    <source>
        <dbReference type="Google" id="ProtNLM"/>
    </source>
</evidence>
<reference evidence="1 2" key="1">
    <citation type="journal article" date="2015" name="Int. J. Syst. Evol. Microbiol.">
        <title>Halomonas salicampi sp. nov., a halotolerant and alkalitolerant bacterium isolated from a saltern soil.</title>
        <authorList>
            <person name="Lee J.C."/>
            <person name="Kim Y.S."/>
            <person name="Yun B.S."/>
            <person name="Whang K.S."/>
        </authorList>
    </citation>
    <scope>NUCLEOTIDE SEQUENCE [LARGE SCALE GENOMIC DNA]</scope>
    <source>
        <strain evidence="1 2">BH103</strain>
    </source>
</reference>
<protein>
    <recommendedName>
        <fullName evidence="3">Iron-sulfur cluster assembly accessory protein</fullName>
    </recommendedName>
</protein>